<accession>A0ABS1X0Y5</accession>
<dbReference type="Pfam" id="PF14559">
    <property type="entry name" value="TPR_19"/>
    <property type="match status" value="1"/>
</dbReference>
<dbReference type="Proteomes" id="UP000661077">
    <property type="component" value="Unassembled WGS sequence"/>
</dbReference>
<proteinExistence type="predicted"/>
<organism evidence="1 2">
    <name type="scientific">Steroidobacter gossypii</name>
    <dbReference type="NCBI Taxonomy" id="2805490"/>
    <lineage>
        <taxon>Bacteria</taxon>
        <taxon>Pseudomonadati</taxon>
        <taxon>Pseudomonadota</taxon>
        <taxon>Gammaproteobacteria</taxon>
        <taxon>Steroidobacterales</taxon>
        <taxon>Steroidobacteraceae</taxon>
        <taxon>Steroidobacter</taxon>
    </lineage>
</organism>
<sequence length="161" mass="17564">MSQQGVASIGIPPRRIKAPDPLLLERLAETGFLATEFGMHERAEQIFICLRQLRPGKPSPLIALAMVHARRGQLDQAIDELNALLETHPDCEIGRAVLGTMLVHARRPGALELFEKIIADGADAGAISIANCCVELARKQEAPPESDASSFAYFRHYNVSP</sequence>
<dbReference type="Gene3D" id="1.25.40.10">
    <property type="entry name" value="Tetratricopeptide repeat domain"/>
    <property type="match status" value="1"/>
</dbReference>
<dbReference type="InterPro" id="IPR011990">
    <property type="entry name" value="TPR-like_helical_dom_sf"/>
</dbReference>
<keyword evidence="2" id="KW-1185">Reference proteome</keyword>
<dbReference type="RefSeq" id="WP_203169000.1">
    <property type="nucleotide sequence ID" value="NZ_JAEVLS010000004.1"/>
</dbReference>
<protein>
    <submittedName>
        <fullName evidence="1">Tetratricopeptide repeat protein</fullName>
    </submittedName>
</protein>
<dbReference type="SUPFAM" id="SSF48452">
    <property type="entry name" value="TPR-like"/>
    <property type="match status" value="1"/>
</dbReference>
<evidence type="ECO:0000313" key="2">
    <source>
        <dbReference type="Proteomes" id="UP000661077"/>
    </source>
</evidence>
<gene>
    <name evidence="1" type="ORF">JM946_19290</name>
</gene>
<evidence type="ECO:0000313" key="1">
    <source>
        <dbReference type="EMBL" id="MBM0106885.1"/>
    </source>
</evidence>
<reference evidence="1 2" key="1">
    <citation type="journal article" date="2021" name="Int. J. Syst. Evol. Microbiol.">
        <title>Steroidobacter gossypii sp. nov., isolated from soil of cotton cropping field.</title>
        <authorList>
            <person name="Huang R."/>
            <person name="Yang S."/>
            <person name="Zhen C."/>
            <person name="Liu W."/>
        </authorList>
    </citation>
    <scope>NUCLEOTIDE SEQUENCE [LARGE SCALE GENOMIC DNA]</scope>
    <source>
        <strain evidence="1 2">S1-65</strain>
    </source>
</reference>
<name>A0ABS1X0Y5_9GAMM</name>
<dbReference type="EMBL" id="JAEVLS010000004">
    <property type="protein sequence ID" value="MBM0106885.1"/>
    <property type="molecule type" value="Genomic_DNA"/>
</dbReference>
<comment type="caution">
    <text evidence="1">The sequence shown here is derived from an EMBL/GenBank/DDBJ whole genome shotgun (WGS) entry which is preliminary data.</text>
</comment>